<dbReference type="Gene3D" id="1.25.40.20">
    <property type="entry name" value="Ankyrin repeat-containing domain"/>
    <property type="match status" value="2"/>
</dbReference>
<dbReference type="PANTHER" id="PTHR24166:SF48">
    <property type="entry name" value="PROTEIN VAPYRIN"/>
    <property type="match status" value="1"/>
</dbReference>
<dbReference type="PROSITE" id="PS50297">
    <property type="entry name" value="ANK_REP_REGION"/>
    <property type="match status" value="2"/>
</dbReference>
<dbReference type="OrthoDB" id="671583at2"/>
<dbReference type="PANTHER" id="PTHR24166">
    <property type="entry name" value="ROLLING PEBBLES, ISOFORM B"/>
    <property type="match status" value="1"/>
</dbReference>
<protein>
    <submittedName>
        <fullName evidence="5">Ankyrin repeat domain-containing protein</fullName>
    </submittedName>
</protein>
<evidence type="ECO:0000313" key="5">
    <source>
        <dbReference type="EMBL" id="QDH13376.1"/>
    </source>
</evidence>
<dbReference type="RefSeq" id="WP_141443037.1">
    <property type="nucleotide sequence ID" value="NZ_CP038231.1"/>
</dbReference>
<evidence type="ECO:0000256" key="4">
    <source>
        <dbReference type="SAM" id="Phobius"/>
    </source>
</evidence>
<evidence type="ECO:0000256" key="3">
    <source>
        <dbReference type="PROSITE-ProRule" id="PRU00023"/>
    </source>
</evidence>
<dbReference type="InterPro" id="IPR002110">
    <property type="entry name" value="Ankyrin_rpt"/>
</dbReference>
<dbReference type="EMBL" id="CP038231">
    <property type="protein sequence ID" value="QDH13376.1"/>
    <property type="molecule type" value="Genomic_DNA"/>
</dbReference>
<evidence type="ECO:0000256" key="1">
    <source>
        <dbReference type="ARBA" id="ARBA00022737"/>
    </source>
</evidence>
<dbReference type="AlphaFoldDB" id="A0A4Y6UA87"/>
<dbReference type="Pfam" id="PF12796">
    <property type="entry name" value="Ank_2"/>
    <property type="match status" value="1"/>
</dbReference>
<accession>A0A4Y6UA87</accession>
<dbReference type="SUPFAM" id="SSF48403">
    <property type="entry name" value="Ankyrin repeat"/>
    <property type="match status" value="1"/>
</dbReference>
<dbReference type="InterPro" id="IPR050889">
    <property type="entry name" value="Dendritic_Spine_Reg/Scaffold"/>
</dbReference>
<dbReference type="Pfam" id="PF00023">
    <property type="entry name" value="Ank"/>
    <property type="match status" value="1"/>
</dbReference>
<keyword evidence="2 3" id="KW-0040">ANK repeat</keyword>
<gene>
    <name evidence="5" type="ORF">E3E12_03225</name>
</gene>
<keyword evidence="1" id="KW-0677">Repeat</keyword>
<evidence type="ECO:0000313" key="6">
    <source>
        <dbReference type="Proteomes" id="UP000318709"/>
    </source>
</evidence>
<keyword evidence="4" id="KW-0812">Transmembrane</keyword>
<dbReference type="SMART" id="SM00248">
    <property type="entry name" value="ANK"/>
    <property type="match status" value="4"/>
</dbReference>
<keyword evidence="4" id="KW-0472">Membrane</keyword>
<reference evidence="5 6" key="1">
    <citation type="submission" date="2019-03" db="EMBL/GenBank/DDBJ databases">
        <title>The complete genome sequence of Swingsia_sp. F3b2 LMG30590(T).</title>
        <authorList>
            <person name="Chua K.-O."/>
            <person name="Chan K.-G."/>
            <person name="See-Too W.-S."/>
        </authorList>
    </citation>
    <scope>NUCLEOTIDE SEQUENCE [LARGE SCALE GENOMIC DNA]</scope>
    <source>
        <strain evidence="5 6">F3b2</strain>
    </source>
</reference>
<dbReference type="KEGG" id="swf:E3E12_03225"/>
<evidence type="ECO:0000256" key="2">
    <source>
        <dbReference type="ARBA" id="ARBA00023043"/>
    </source>
</evidence>
<feature type="repeat" description="ANK" evidence="3">
    <location>
        <begin position="193"/>
        <end position="225"/>
    </location>
</feature>
<keyword evidence="4" id="KW-1133">Transmembrane helix</keyword>
<sequence length="249" mass="26423">MADAANTPQAAQHGRLSTTWNRWTAAFTLAVVLVAGIAACVYGLAWQHHQGANHPHKLSAAEVQRKLDMMFSRADKGPPPKVPALARLGVSEERLETIWLDAARAGDQDIITGLLKRGMAPNVANGRGHTALILATYYDHLATVKALVSHGASPCQEDRKGNTALMGAAFRGNEAILRYLAAQGCDVNHRNHAGQTALMMAALFGRAKAAKALLALGAERSLKDQASQDALSLARLQGNGAMVELLSVP</sequence>
<feature type="repeat" description="ANK" evidence="3">
    <location>
        <begin position="127"/>
        <end position="159"/>
    </location>
</feature>
<dbReference type="InterPro" id="IPR036770">
    <property type="entry name" value="Ankyrin_rpt-contain_sf"/>
</dbReference>
<proteinExistence type="predicted"/>
<keyword evidence="6" id="KW-1185">Reference proteome</keyword>
<feature type="transmembrane region" description="Helical" evidence="4">
    <location>
        <begin position="23"/>
        <end position="45"/>
    </location>
</feature>
<name>A0A4Y6UA87_9PROT</name>
<dbReference type="Proteomes" id="UP000318709">
    <property type="component" value="Chromosome"/>
</dbReference>
<feature type="repeat" description="ANK" evidence="3">
    <location>
        <begin position="160"/>
        <end position="192"/>
    </location>
</feature>
<organism evidence="5 6">
    <name type="scientific">Formicincola oecophyllae</name>
    <dbReference type="NCBI Taxonomy" id="2558361"/>
    <lineage>
        <taxon>Bacteria</taxon>
        <taxon>Pseudomonadati</taxon>
        <taxon>Pseudomonadota</taxon>
        <taxon>Alphaproteobacteria</taxon>
        <taxon>Acetobacterales</taxon>
        <taxon>Acetobacteraceae</taxon>
        <taxon>Formicincola</taxon>
    </lineage>
</organism>
<dbReference type="PROSITE" id="PS50088">
    <property type="entry name" value="ANK_REPEAT"/>
    <property type="match status" value="3"/>
</dbReference>